<dbReference type="Proteomes" id="UP000249757">
    <property type="component" value="Unassembled WGS sequence"/>
</dbReference>
<reference evidence="2 4" key="1">
    <citation type="journal article" date="2018" name="BMC Genomics">
        <title>Comparative genomics of the wheat fungal pathogen Pyrenophora tritici-repentis reveals chromosomal variations and genome plasticity.</title>
        <authorList>
            <person name="Moolhuijzen P."/>
            <person name="See P.T."/>
            <person name="Hane J.K."/>
            <person name="Shi G."/>
            <person name="Liu Z."/>
            <person name="Oliver R.P."/>
            <person name="Moffat C.S."/>
        </authorList>
    </citation>
    <scope>NUCLEOTIDE SEQUENCE [LARGE SCALE GENOMIC DNA]</scope>
    <source>
        <strain evidence="2">M4</strain>
    </source>
</reference>
<feature type="transmembrane region" description="Helical" evidence="1">
    <location>
        <begin position="29"/>
        <end position="47"/>
    </location>
</feature>
<name>A0A2W1EV19_9PLEO</name>
<evidence type="ECO:0000313" key="3">
    <source>
        <dbReference type="EMBL" id="KAI1509990.1"/>
    </source>
</evidence>
<dbReference type="EMBL" id="NRDI02000018">
    <property type="protein sequence ID" value="KAI1509990.1"/>
    <property type="molecule type" value="Genomic_DNA"/>
</dbReference>
<keyword evidence="1" id="KW-1133">Transmembrane helix</keyword>
<keyword evidence="1" id="KW-0472">Membrane</keyword>
<gene>
    <name evidence="3" type="ORF">Ptr86124_011028</name>
    <name evidence="2" type="ORF">PtrM4_101040</name>
</gene>
<keyword evidence="5" id="KW-1185">Reference proteome</keyword>
<reference evidence="3" key="3">
    <citation type="journal article" date="2022" name="bioRxiv">
        <title>A global pangenome for the wheat fungal pathogen Pyrenophora tritici-repentis and prediction of effector protein structural homology.</title>
        <authorList>
            <person name="Moolhuijzen P."/>
            <person name="See P.T."/>
            <person name="Shi G."/>
            <person name="Powell H.R."/>
            <person name="Cockram J."/>
            <person name="Jorgensen L.N."/>
            <person name="Benslimane H."/>
            <person name="Strelkov S.E."/>
            <person name="Turner J."/>
            <person name="Liu Z."/>
            <person name="Moffat C.S."/>
        </authorList>
    </citation>
    <scope>NUCLEOTIDE SEQUENCE</scope>
    <source>
        <strain evidence="3">86-124</strain>
    </source>
</reference>
<dbReference type="AlphaFoldDB" id="A0A2W1EV19"/>
<organism evidence="3 5">
    <name type="scientific">Pyrenophora tritici-repentis</name>
    <dbReference type="NCBI Taxonomy" id="45151"/>
    <lineage>
        <taxon>Eukaryota</taxon>
        <taxon>Fungi</taxon>
        <taxon>Dikarya</taxon>
        <taxon>Ascomycota</taxon>
        <taxon>Pezizomycotina</taxon>
        <taxon>Dothideomycetes</taxon>
        <taxon>Pleosporomycetidae</taxon>
        <taxon>Pleosporales</taxon>
        <taxon>Pleosporineae</taxon>
        <taxon>Pleosporaceae</taxon>
        <taxon>Pyrenophora</taxon>
    </lineage>
</organism>
<protein>
    <submittedName>
        <fullName evidence="3">Uncharacterized protein</fullName>
    </submittedName>
</protein>
<reference evidence="5" key="4">
    <citation type="journal article" date="2022" name="Microb. Genom.">
        <title>A global pangenome for the wheat fungal pathogen Pyrenophora tritici-repentis and prediction of effector protein structural homology.</title>
        <authorList>
            <person name="Moolhuijzen P.M."/>
            <person name="See P.T."/>
            <person name="Shi G."/>
            <person name="Powell H.R."/>
            <person name="Cockram J."/>
            <person name="Jorgensen L.N."/>
            <person name="Benslimane H."/>
            <person name="Strelkov S.E."/>
            <person name="Turner J."/>
            <person name="Liu Z."/>
            <person name="Moffat C.S."/>
        </authorList>
    </citation>
    <scope>NUCLEOTIDE SEQUENCE [LARGE SCALE GENOMIC DNA]</scope>
</reference>
<evidence type="ECO:0000313" key="2">
    <source>
        <dbReference type="EMBL" id="KAF7570102.1"/>
    </source>
</evidence>
<evidence type="ECO:0000313" key="4">
    <source>
        <dbReference type="Proteomes" id="UP000245464"/>
    </source>
</evidence>
<sequence>MPPSTYTLYANPSDNIPYPSSSTRLPVPHGLYFLCTGLLALGLWYTFDHLTFRKTPSNEDAEMDNIDGIDGERKTKIVVVFDDVAEIEEVVKEIFRGLDEGDAAEE</sequence>
<dbReference type="EMBL" id="NQIK02000005">
    <property type="protein sequence ID" value="KAF7570102.1"/>
    <property type="molecule type" value="Genomic_DNA"/>
</dbReference>
<evidence type="ECO:0000313" key="5">
    <source>
        <dbReference type="Proteomes" id="UP000249757"/>
    </source>
</evidence>
<evidence type="ECO:0000256" key="1">
    <source>
        <dbReference type="SAM" id="Phobius"/>
    </source>
</evidence>
<comment type="caution">
    <text evidence="3">The sequence shown here is derived from an EMBL/GenBank/DDBJ whole genome shotgun (WGS) entry which is preliminary data.</text>
</comment>
<keyword evidence="1" id="KW-0812">Transmembrane</keyword>
<proteinExistence type="predicted"/>
<reference evidence="3" key="2">
    <citation type="submission" date="2021-05" db="EMBL/GenBank/DDBJ databases">
        <authorList>
            <person name="Moolhuijzen P.M."/>
            <person name="Moffat C.S."/>
        </authorList>
    </citation>
    <scope>NUCLEOTIDE SEQUENCE</scope>
    <source>
        <strain evidence="3">86-124</strain>
    </source>
</reference>
<dbReference type="Proteomes" id="UP000245464">
    <property type="component" value="Chromosome 5"/>
</dbReference>
<accession>A0A2W1EV19</accession>